<dbReference type="InterPro" id="IPR052922">
    <property type="entry name" value="Cytidylate_Kinase-2"/>
</dbReference>
<evidence type="ECO:0000313" key="5">
    <source>
        <dbReference type="Proteomes" id="UP000612266"/>
    </source>
</evidence>
<dbReference type="EMBL" id="CP047340">
    <property type="protein sequence ID" value="QIF89853.1"/>
    <property type="molecule type" value="Genomic_DNA"/>
</dbReference>
<feature type="domain" description="Helicase superfamily 3 single-stranded DNA/RNA virus" evidence="1">
    <location>
        <begin position="3"/>
        <end position="46"/>
    </location>
</feature>
<evidence type="ECO:0000313" key="4">
    <source>
        <dbReference type="Proteomes" id="UP000501338"/>
    </source>
</evidence>
<evidence type="ECO:0000313" key="2">
    <source>
        <dbReference type="EMBL" id="MBG2914507.1"/>
    </source>
</evidence>
<gene>
    <name evidence="3" type="ORF">GTH23_07285</name>
    <name evidence="2" type="ORF">I4901_09025</name>
</gene>
<name>A0A6G6S5Q8_9GAMM</name>
<dbReference type="GO" id="GO:0003723">
    <property type="term" value="F:RNA binding"/>
    <property type="evidence" value="ECO:0007669"/>
    <property type="project" value="InterPro"/>
</dbReference>
<sequence length="174" mass="20407">MKICIMGPSGAGKTTLSKQLATALSLPVYPFDAIYWDMTGDEFHKNSEDFITSQVNAIKETDKWIVEGAYDKRLLPFLNDCTVIFRIDIPYWKRVNYLIKRLFINRIKRQLPKETLVNTWELLRFSKQYNKRLDVFFNNHPELSSKVIVIHDISLCVEICNKQLENKKSLNNFV</sequence>
<dbReference type="PANTHER" id="PTHR37816:SF2">
    <property type="entry name" value="DNA TOPOLOGY MODULATION PROTEIN FLAR-RELATED PROTEIN"/>
    <property type="match status" value="1"/>
</dbReference>
<accession>A0A6G6S5Q8</accession>
<dbReference type="AlphaFoldDB" id="A0A6G6S5Q8"/>
<dbReference type="RefSeq" id="WP_075673821.1">
    <property type="nucleotide sequence ID" value="NZ_CP045008.1"/>
</dbReference>
<dbReference type="InterPro" id="IPR027417">
    <property type="entry name" value="P-loop_NTPase"/>
</dbReference>
<dbReference type="InterPro" id="IPR000605">
    <property type="entry name" value="Helicase_SF3_ssDNA/RNA_vir"/>
</dbReference>
<reference evidence="2" key="2">
    <citation type="submission" date="2020-11" db="EMBL/GenBank/DDBJ databases">
        <title>Enhanced detection system for hospital associated transmission using whole genome sequencing surveillance.</title>
        <authorList>
            <person name="Harrison L.H."/>
            <person name="Van Tyne D."/>
            <person name="Marsh J.W."/>
            <person name="Griffith M.P."/>
            <person name="Snyder D.J."/>
            <person name="Cooper V.S."/>
            <person name="Mustapha M."/>
        </authorList>
    </citation>
    <scope>NUCLEOTIDE SEQUENCE</scope>
    <source>
        <strain evidence="2">PR00070</strain>
    </source>
</reference>
<dbReference type="EMBL" id="JADSJR010000010">
    <property type="protein sequence ID" value="MBG2914507.1"/>
    <property type="molecule type" value="Genomic_DNA"/>
</dbReference>
<dbReference type="PANTHER" id="PTHR37816">
    <property type="entry name" value="YALI0E33011P"/>
    <property type="match status" value="1"/>
</dbReference>
<reference evidence="3 4" key="1">
    <citation type="submission" date="2020-01" db="EMBL/GenBank/DDBJ databases">
        <title>The genomic epidemiology of tigecycline resistance gene tet(X) variants in a swine farm in China.</title>
        <authorList>
            <person name="Peng K."/>
            <person name="Li R."/>
        </authorList>
    </citation>
    <scope>NUCLEOTIDE SEQUENCE [LARGE SCALE GENOMIC DNA]</scope>
    <source>
        <strain evidence="3 4">ZF1</strain>
    </source>
</reference>
<protein>
    <submittedName>
        <fullName evidence="2">AAA family ATPase</fullName>
    </submittedName>
</protein>
<dbReference type="Proteomes" id="UP000612266">
    <property type="component" value="Unassembled WGS sequence"/>
</dbReference>
<evidence type="ECO:0000259" key="1">
    <source>
        <dbReference type="Pfam" id="PF00910"/>
    </source>
</evidence>
<proteinExistence type="predicted"/>
<dbReference type="GO" id="GO:0003724">
    <property type="term" value="F:RNA helicase activity"/>
    <property type="evidence" value="ECO:0007669"/>
    <property type="project" value="InterPro"/>
</dbReference>
<dbReference type="SUPFAM" id="SSF52540">
    <property type="entry name" value="P-loop containing nucleoside triphosphate hydrolases"/>
    <property type="match status" value="1"/>
</dbReference>
<dbReference type="Proteomes" id="UP000501338">
    <property type="component" value="Chromosome"/>
</dbReference>
<evidence type="ECO:0000313" key="3">
    <source>
        <dbReference type="EMBL" id="QIF89853.1"/>
    </source>
</evidence>
<organism evidence="2 5">
    <name type="scientific">Proteus terrae subsp. cibarius</name>
    <dbReference type="NCBI Taxonomy" id="626774"/>
    <lineage>
        <taxon>Bacteria</taxon>
        <taxon>Pseudomonadati</taxon>
        <taxon>Pseudomonadota</taxon>
        <taxon>Gammaproteobacteria</taxon>
        <taxon>Enterobacterales</taxon>
        <taxon>Morganellaceae</taxon>
        <taxon>Proteus</taxon>
    </lineage>
</organism>
<dbReference type="Gene3D" id="3.40.50.300">
    <property type="entry name" value="P-loop containing nucleotide triphosphate hydrolases"/>
    <property type="match status" value="1"/>
</dbReference>
<keyword evidence="4" id="KW-1185">Reference proteome</keyword>
<dbReference type="Pfam" id="PF00910">
    <property type="entry name" value="RNA_helicase"/>
    <property type="match status" value="1"/>
</dbReference>